<dbReference type="CDD" id="cd00180">
    <property type="entry name" value="PKc"/>
    <property type="match status" value="1"/>
</dbReference>
<dbReference type="GO" id="GO:0051082">
    <property type="term" value="F:unfolded protein binding"/>
    <property type="evidence" value="ECO:0007669"/>
    <property type="project" value="TreeGrafter"/>
</dbReference>
<dbReference type="PANTHER" id="PTHR13954">
    <property type="entry name" value="IRE1-RELATED"/>
    <property type="match status" value="1"/>
</dbReference>
<dbReference type="GO" id="GO:0004521">
    <property type="term" value="F:RNA endonuclease activity"/>
    <property type="evidence" value="ECO:0007669"/>
    <property type="project" value="InterPro"/>
</dbReference>
<dbReference type="InterPro" id="IPR045133">
    <property type="entry name" value="IRE1/2-like"/>
</dbReference>
<name>A0A8J2WE63_9CRUS</name>
<dbReference type="InterPro" id="IPR000719">
    <property type="entry name" value="Prot_kinase_dom"/>
</dbReference>
<dbReference type="InterPro" id="IPR011009">
    <property type="entry name" value="Kinase-like_dom_sf"/>
</dbReference>
<dbReference type="InterPro" id="IPR008271">
    <property type="entry name" value="Ser/Thr_kinase_AS"/>
</dbReference>
<protein>
    <recommendedName>
        <fullName evidence="2">Protein kinase domain-containing protein</fullName>
    </recommendedName>
</protein>
<dbReference type="SUPFAM" id="SSF56112">
    <property type="entry name" value="Protein kinase-like (PK-like)"/>
    <property type="match status" value="1"/>
</dbReference>
<dbReference type="PROSITE" id="PS00108">
    <property type="entry name" value="PROTEIN_KINASE_ST"/>
    <property type="match status" value="1"/>
</dbReference>
<dbReference type="PANTHER" id="PTHR13954:SF6">
    <property type="entry name" value="NON-SPECIFIC SERINE_THREONINE PROTEIN KINASE"/>
    <property type="match status" value="1"/>
</dbReference>
<feature type="compositionally biased region" description="Polar residues" evidence="1">
    <location>
        <begin position="308"/>
        <end position="322"/>
    </location>
</feature>
<sequence>MCEQLHIKSGKTYRYQATVCDLIGRGAYGNVFKGHFKSNIETSWEESLSERQQAAIKRVFIYFKKDKWLDIENDRELVALINDNDFRNYIFELCPANLEEFITNKYEGVMPEEIEGLYQMASGLKFIHEKKMIYRDIKPENVLISFDGQITCLKIADLGFTKPLNKDGTHFDLTSGLKVTEYYMAPVLLVLRNLNRVCDQSVFSSTPSLLPQAAPAVTLPEGTESKAFHQLSSNGWNSWGPLVIYGTSNVIPTDNYVGRASTLTSPSQKNASTYCSCAYVNTWTKFEEEQPAACSPKLDSEPAEEQLSRGTNKNDANQSPFTRASGGDFIAESSTTVASEPLPLYESFSSLKSAVAFI</sequence>
<proteinExistence type="predicted"/>
<dbReference type="GO" id="GO:1990604">
    <property type="term" value="C:IRE1-TRAF2-ASK1 complex"/>
    <property type="evidence" value="ECO:0007669"/>
    <property type="project" value="TreeGrafter"/>
</dbReference>
<dbReference type="GO" id="GO:0005524">
    <property type="term" value="F:ATP binding"/>
    <property type="evidence" value="ECO:0007669"/>
    <property type="project" value="InterPro"/>
</dbReference>
<dbReference type="SMART" id="SM00220">
    <property type="entry name" value="S_TKc"/>
    <property type="match status" value="1"/>
</dbReference>
<evidence type="ECO:0000259" key="2">
    <source>
        <dbReference type="PROSITE" id="PS50011"/>
    </source>
</evidence>
<dbReference type="EMBL" id="CAKKLH010000056">
    <property type="protein sequence ID" value="CAH0101275.1"/>
    <property type="molecule type" value="Genomic_DNA"/>
</dbReference>
<dbReference type="Gene3D" id="1.10.510.10">
    <property type="entry name" value="Transferase(Phosphotransferase) domain 1"/>
    <property type="match status" value="1"/>
</dbReference>
<dbReference type="GO" id="GO:0070059">
    <property type="term" value="P:intrinsic apoptotic signaling pathway in response to endoplasmic reticulum stress"/>
    <property type="evidence" value="ECO:0007669"/>
    <property type="project" value="TreeGrafter"/>
</dbReference>
<accession>A0A8J2WE63</accession>
<dbReference type="AlphaFoldDB" id="A0A8J2WE63"/>
<dbReference type="PROSITE" id="PS50011">
    <property type="entry name" value="PROTEIN_KINASE_DOM"/>
    <property type="match status" value="1"/>
</dbReference>
<feature type="region of interest" description="Disordered" evidence="1">
    <location>
        <begin position="294"/>
        <end position="327"/>
    </location>
</feature>
<evidence type="ECO:0000313" key="3">
    <source>
        <dbReference type="EMBL" id="CAH0101275.1"/>
    </source>
</evidence>
<dbReference type="OrthoDB" id="346907at2759"/>
<dbReference type="Proteomes" id="UP000789390">
    <property type="component" value="Unassembled WGS sequence"/>
</dbReference>
<gene>
    <name evidence="3" type="ORF">DGAL_LOCUS3603</name>
</gene>
<comment type="caution">
    <text evidence="3">The sequence shown here is derived from an EMBL/GenBank/DDBJ whole genome shotgun (WGS) entry which is preliminary data.</text>
</comment>
<evidence type="ECO:0000313" key="4">
    <source>
        <dbReference type="Proteomes" id="UP000789390"/>
    </source>
</evidence>
<reference evidence="3" key="1">
    <citation type="submission" date="2021-11" db="EMBL/GenBank/DDBJ databases">
        <authorList>
            <person name="Schell T."/>
        </authorList>
    </citation>
    <scope>NUCLEOTIDE SEQUENCE</scope>
    <source>
        <strain evidence="3">M5</strain>
    </source>
</reference>
<evidence type="ECO:0000256" key="1">
    <source>
        <dbReference type="SAM" id="MobiDB-lite"/>
    </source>
</evidence>
<dbReference type="Pfam" id="PF00069">
    <property type="entry name" value="Pkinase"/>
    <property type="match status" value="1"/>
</dbReference>
<dbReference type="GO" id="GO:0004674">
    <property type="term" value="F:protein serine/threonine kinase activity"/>
    <property type="evidence" value="ECO:0007669"/>
    <property type="project" value="InterPro"/>
</dbReference>
<feature type="domain" description="Protein kinase" evidence="2">
    <location>
        <begin position="17"/>
        <end position="330"/>
    </location>
</feature>
<keyword evidence="4" id="KW-1185">Reference proteome</keyword>
<dbReference type="GO" id="GO:0036498">
    <property type="term" value="P:IRE1-mediated unfolded protein response"/>
    <property type="evidence" value="ECO:0007669"/>
    <property type="project" value="TreeGrafter"/>
</dbReference>
<organism evidence="3 4">
    <name type="scientific">Daphnia galeata</name>
    <dbReference type="NCBI Taxonomy" id="27404"/>
    <lineage>
        <taxon>Eukaryota</taxon>
        <taxon>Metazoa</taxon>
        <taxon>Ecdysozoa</taxon>
        <taxon>Arthropoda</taxon>
        <taxon>Crustacea</taxon>
        <taxon>Branchiopoda</taxon>
        <taxon>Diplostraca</taxon>
        <taxon>Cladocera</taxon>
        <taxon>Anomopoda</taxon>
        <taxon>Daphniidae</taxon>
        <taxon>Daphnia</taxon>
    </lineage>
</organism>